<reference evidence="1" key="1">
    <citation type="submission" date="2018-05" db="EMBL/GenBank/DDBJ databases">
        <authorList>
            <person name="Lanie J.A."/>
            <person name="Ng W.-L."/>
            <person name="Kazmierczak K.M."/>
            <person name="Andrzejewski T.M."/>
            <person name="Davidsen T.M."/>
            <person name="Wayne K.J."/>
            <person name="Tettelin H."/>
            <person name="Glass J.I."/>
            <person name="Rusch D."/>
            <person name="Podicherti R."/>
            <person name="Tsui H.-C.T."/>
            <person name="Winkler M.E."/>
        </authorList>
    </citation>
    <scope>NUCLEOTIDE SEQUENCE</scope>
</reference>
<gene>
    <name evidence="1" type="ORF">METZ01_LOCUS50493</name>
</gene>
<organism evidence="1">
    <name type="scientific">marine metagenome</name>
    <dbReference type="NCBI Taxonomy" id="408172"/>
    <lineage>
        <taxon>unclassified sequences</taxon>
        <taxon>metagenomes</taxon>
        <taxon>ecological metagenomes</taxon>
    </lineage>
</organism>
<accession>A0A381S2H6</accession>
<proteinExistence type="predicted"/>
<evidence type="ECO:0000313" key="1">
    <source>
        <dbReference type="EMBL" id="SUZ97639.1"/>
    </source>
</evidence>
<sequence length="22" mass="2383">MQKASGKTEAFLFPSLLISINS</sequence>
<dbReference type="AlphaFoldDB" id="A0A381S2H6"/>
<name>A0A381S2H6_9ZZZZ</name>
<dbReference type="EMBL" id="UINC01002528">
    <property type="protein sequence ID" value="SUZ97639.1"/>
    <property type="molecule type" value="Genomic_DNA"/>
</dbReference>
<protein>
    <submittedName>
        <fullName evidence="1">Uncharacterized protein</fullName>
    </submittedName>
</protein>